<dbReference type="Pfam" id="PF01156">
    <property type="entry name" value="IU_nuc_hydro"/>
    <property type="match status" value="1"/>
</dbReference>
<dbReference type="InterPro" id="IPR001910">
    <property type="entry name" value="Inosine/uridine_hydrolase_dom"/>
</dbReference>
<evidence type="ECO:0000313" key="3">
    <source>
        <dbReference type="EMBL" id="CAF5188853.1"/>
    </source>
</evidence>
<organism evidence="3 4">
    <name type="scientific">Rotaria magnacalcarata</name>
    <dbReference type="NCBI Taxonomy" id="392030"/>
    <lineage>
        <taxon>Eukaryota</taxon>
        <taxon>Metazoa</taxon>
        <taxon>Spiralia</taxon>
        <taxon>Gnathifera</taxon>
        <taxon>Rotifera</taxon>
        <taxon>Eurotatoria</taxon>
        <taxon>Bdelloidea</taxon>
        <taxon>Philodinida</taxon>
        <taxon>Philodinidae</taxon>
        <taxon>Rotaria</taxon>
    </lineage>
</organism>
<gene>
    <name evidence="3" type="ORF">SMN809_LOCUS71502</name>
</gene>
<evidence type="ECO:0000313" key="4">
    <source>
        <dbReference type="Proteomes" id="UP000676336"/>
    </source>
</evidence>
<evidence type="ECO:0000256" key="1">
    <source>
        <dbReference type="ARBA" id="ARBA00009176"/>
    </source>
</evidence>
<dbReference type="Proteomes" id="UP000676336">
    <property type="component" value="Unassembled WGS sequence"/>
</dbReference>
<comment type="caution">
    <text evidence="3">The sequence shown here is derived from an EMBL/GenBank/DDBJ whole genome shotgun (WGS) entry which is preliminary data.</text>
</comment>
<sequence>MSSGYAIPQSLLDSIDSYMTDPTCLNQSANIFLQPSPFSAIELIKLSLEYSTRPVDILVLGTMTNLATAISEDRSIVSKIGTLYFSGGQFKAINSYPSLIPNLTLATYPESEEMIDASPNVFLDVLAVQRVGMSGIKNIVAMPIHTQNTLLLNLTQLNETLKKLNIQLKPFVLNFISSFARCTSSNPNGTYLK</sequence>
<dbReference type="Gene3D" id="3.90.245.10">
    <property type="entry name" value="Ribonucleoside hydrolase-like"/>
    <property type="match status" value="1"/>
</dbReference>
<dbReference type="SUPFAM" id="SSF53590">
    <property type="entry name" value="Nucleoside hydrolase"/>
    <property type="match status" value="1"/>
</dbReference>
<dbReference type="AlphaFoldDB" id="A0A8S3HX30"/>
<dbReference type="InterPro" id="IPR036452">
    <property type="entry name" value="Ribo_hydro-like"/>
</dbReference>
<comment type="similarity">
    <text evidence="1">Belongs to the IUNH family.</text>
</comment>
<reference evidence="3" key="1">
    <citation type="submission" date="2021-02" db="EMBL/GenBank/DDBJ databases">
        <authorList>
            <person name="Nowell W R."/>
        </authorList>
    </citation>
    <scope>NUCLEOTIDE SEQUENCE</scope>
</reference>
<feature type="domain" description="Inosine/uridine-preferring nucleoside hydrolase" evidence="2">
    <location>
        <begin position="34"/>
        <end position="178"/>
    </location>
</feature>
<dbReference type="GO" id="GO:0016799">
    <property type="term" value="F:hydrolase activity, hydrolyzing N-glycosyl compounds"/>
    <property type="evidence" value="ECO:0007669"/>
    <property type="project" value="InterPro"/>
</dbReference>
<evidence type="ECO:0000259" key="2">
    <source>
        <dbReference type="Pfam" id="PF01156"/>
    </source>
</evidence>
<name>A0A8S3HX30_9BILA</name>
<protein>
    <recommendedName>
        <fullName evidence="2">Inosine/uridine-preferring nucleoside hydrolase domain-containing protein</fullName>
    </recommendedName>
</protein>
<proteinExistence type="inferred from homology"/>
<dbReference type="EMBL" id="CAJOBI010323771">
    <property type="protein sequence ID" value="CAF5188853.1"/>
    <property type="molecule type" value="Genomic_DNA"/>
</dbReference>
<accession>A0A8S3HX30</accession>